<evidence type="ECO:0000256" key="2">
    <source>
        <dbReference type="ARBA" id="ARBA00023015"/>
    </source>
</evidence>
<organism evidence="6 7">
    <name type="scientific">Micromonospora rhizosphaerae</name>
    <dbReference type="NCBI Taxonomy" id="568872"/>
    <lineage>
        <taxon>Bacteria</taxon>
        <taxon>Bacillati</taxon>
        <taxon>Actinomycetota</taxon>
        <taxon>Actinomycetes</taxon>
        <taxon>Micromonosporales</taxon>
        <taxon>Micromonosporaceae</taxon>
        <taxon>Micromonospora</taxon>
    </lineage>
</organism>
<dbReference type="SUPFAM" id="SSF47413">
    <property type="entry name" value="lambda repressor-like DNA-binding domains"/>
    <property type="match status" value="1"/>
</dbReference>
<reference evidence="7" key="1">
    <citation type="submission" date="2016-06" db="EMBL/GenBank/DDBJ databases">
        <authorList>
            <person name="Varghese N."/>
            <person name="Submissions Spin"/>
        </authorList>
    </citation>
    <scope>NUCLEOTIDE SEQUENCE [LARGE SCALE GENOMIC DNA]</scope>
    <source>
        <strain evidence="7">DSM 45431</strain>
    </source>
</reference>
<keyword evidence="4" id="KW-0804">Transcription</keyword>
<dbReference type="SUPFAM" id="SSF53822">
    <property type="entry name" value="Periplasmic binding protein-like I"/>
    <property type="match status" value="1"/>
</dbReference>
<dbReference type="InterPro" id="IPR000843">
    <property type="entry name" value="HTH_LacI"/>
</dbReference>
<dbReference type="InterPro" id="IPR028082">
    <property type="entry name" value="Peripla_BP_I"/>
</dbReference>
<evidence type="ECO:0000256" key="1">
    <source>
        <dbReference type="ARBA" id="ARBA00022491"/>
    </source>
</evidence>
<dbReference type="InterPro" id="IPR046335">
    <property type="entry name" value="LacI/GalR-like_sensor"/>
</dbReference>
<evidence type="ECO:0000256" key="4">
    <source>
        <dbReference type="ARBA" id="ARBA00023163"/>
    </source>
</evidence>
<keyword evidence="1" id="KW-0678">Repressor</keyword>
<evidence type="ECO:0000313" key="7">
    <source>
        <dbReference type="Proteomes" id="UP000199413"/>
    </source>
</evidence>
<dbReference type="Pfam" id="PF00356">
    <property type="entry name" value="LacI"/>
    <property type="match status" value="1"/>
</dbReference>
<evidence type="ECO:0000256" key="3">
    <source>
        <dbReference type="ARBA" id="ARBA00023125"/>
    </source>
</evidence>
<dbReference type="Proteomes" id="UP000199413">
    <property type="component" value="Unassembled WGS sequence"/>
</dbReference>
<dbReference type="GO" id="GO:0000976">
    <property type="term" value="F:transcription cis-regulatory region binding"/>
    <property type="evidence" value="ECO:0007669"/>
    <property type="project" value="TreeGrafter"/>
</dbReference>
<dbReference type="PANTHER" id="PTHR30146:SF148">
    <property type="entry name" value="HTH-TYPE TRANSCRIPTIONAL REPRESSOR PURR-RELATED"/>
    <property type="match status" value="1"/>
</dbReference>
<dbReference type="EMBL" id="FMHV01000002">
    <property type="protein sequence ID" value="SCL36140.1"/>
    <property type="molecule type" value="Genomic_DNA"/>
</dbReference>
<keyword evidence="2" id="KW-0805">Transcription regulation</keyword>
<evidence type="ECO:0000313" key="6">
    <source>
        <dbReference type="EMBL" id="SCL36140.1"/>
    </source>
</evidence>
<dbReference type="InterPro" id="IPR010982">
    <property type="entry name" value="Lambda_DNA-bd_dom_sf"/>
</dbReference>
<accession>A0A1C6T2V4</accession>
<name>A0A1C6T2V4_9ACTN</name>
<keyword evidence="7" id="KW-1185">Reference proteome</keyword>
<gene>
    <name evidence="6" type="ORF">GA0070624_5469</name>
</gene>
<dbReference type="PROSITE" id="PS50932">
    <property type="entry name" value="HTH_LACI_2"/>
    <property type="match status" value="1"/>
</dbReference>
<feature type="domain" description="HTH lacI-type" evidence="5">
    <location>
        <begin position="3"/>
        <end position="62"/>
    </location>
</feature>
<keyword evidence="3" id="KW-0238">DNA-binding</keyword>
<dbReference type="Gene3D" id="1.10.260.40">
    <property type="entry name" value="lambda repressor-like DNA-binding domains"/>
    <property type="match status" value="1"/>
</dbReference>
<evidence type="ECO:0000259" key="5">
    <source>
        <dbReference type="PROSITE" id="PS50932"/>
    </source>
</evidence>
<dbReference type="Gene3D" id="3.40.50.2300">
    <property type="match status" value="2"/>
</dbReference>
<dbReference type="PANTHER" id="PTHR30146">
    <property type="entry name" value="LACI-RELATED TRANSCRIPTIONAL REPRESSOR"/>
    <property type="match status" value="1"/>
</dbReference>
<dbReference type="PROSITE" id="PS00356">
    <property type="entry name" value="HTH_LACI_1"/>
    <property type="match status" value="1"/>
</dbReference>
<dbReference type="SMART" id="SM00354">
    <property type="entry name" value="HTH_LACI"/>
    <property type="match status" value="1"/>
</dbReference>
<proteinExistence type="predicted"/>
<dbReference type="CDD" id="cd01392">
    <property type="entry name" value="HTH_LacI"/>
    <property type="match status" value="1"/>
</dbReference>
<dbReference type="Pfam" id="PF13377">
    <property type="entry name" value="Peripla_BP_3"/>
    <property type="match status" value="1"/>
</dbReference>
<sequence>MAVTVRDIALAAQVSAGTVSRVLNGHDNVDPRLTDRVRRAVEELGYQRATARRGGHARPHRSSTTEIGFLLTVPHISETELMAPFWAQILHGAETEAKRHNAHITYRSLVREDLRPGRLRRLVAGLRLNVALLVGPAHADVVQVLAEVVPVLVLVDHAAPGLDVDAVVSDGVEGARTAVEHLIAAGHRDIAWIGGPLDPGGIKSAVYSIEARATGYRNALAYAGIPIRPELLESASLTAPSAFDATVRLLASRAPFTAIYCANDDTALGAMNALQEAGFVVPRDVSIAGFDDNRTVHTQPALTTVRVHKEAIGTEATRRAMQRLANPELPTVTAVIPVKLVPRASVAPPRERSR</sequence>
<protein>
    <submittedName>
        <fullName evidence="6">Transcriptional regulator, LacI family</fullName>
    </submittedName>
</protein>
<dbReference type="CDD" id="cd06267">
    <property type="entry name" value="PBP1_LacI_sugar_binding-like"/>
    <property type="match status" value="1"/>
</dbReference>
<dbReference type="AlphaFoldDB" id="A0A1C6T2V4"/>
<dbReference type="STRING" id="568872.GA0070624_5469"/>
<dbReference type="GO" id="GO:0003700">
    <property type="term" value="F:DNA-binding transcription factor activity"/>
    <property type="evidence" value="ECO:0007669"/>
    <property type="project" value="TreeGrafter"/>
</dbReference>